<protein>
    <submittedName>
        <fullName evidence="2">Rhodanese-like domain-containing protein</fullName>
    </submittedName>
</protein>
<dbReference type="PROSITE" id="PS51257">
    <property type="entry name" value="PROKAR_LIPOPROTEIN"/>
    <property type="match status" value="1"/>
</dbReference>
<sequence>MFRYLVIISLTILTVACGNFGKFEKPPKVKAHLSSEVSQQQLLDMQSSNEHFLLLDVRSSEEFSDGHIPDALNIAHTELVTNLNNLFTFKDKNIVVYCRSGRRAGIAIDILKENGFKHVSHLTGDMNAWQAANMTVKTEH</sequence>
<dbReference type="SUPFAM" id="SSF52821">
    <property type="entry name" value="Rhodanese/Cell cycle control phosphatase"/>
    <property type="match status" value="1"/>
</dbReference>
<dbReference type="InterPro" id="IPR036873">
    <property type="entry name" value="Rhodanese-like_dom_sf"/>
</dbReference>
<name>A0ABY9TSE3_9GAMM</name>
<dbReference type="PROSITE" id="PS50206">
    <property type="entry name" value="RHODANESE_3"/>
    <property type="match status" value="1"/>
</dbReference>
<dbReference type="Pfam" id="PF00581">
    <property type="entry name" value="Rhodanese"/>
    <property type="match status" value="1"/>
</dbReference>
<organism evidence="2 3">
    <name type="scientific">Thalassotalea psychrophila</name>
    <dbReference type="NCBI Taxonomy" id="3065647"/>
    <lineage>
        <taxon>Bacteria</taxon>
        <taxon>Pseudomonadati</taxon>
        <taxon>Pseudomonadota</taxon>
        <taxon>Gammaproteobacteria</taxon>
        <taxon>Alteromonadales</taxon>
        <taxon>Colwelliaceae</taxon>
        <taxon>Thalassotalea</taxon>
    </lineage>
</organism>
<dbReference type="RefSeq" id="WP_348390799.1">
    <property type="nucleotide sequence ID" value="NZ_CP134145.1"/>
</dbReference>
<dbReference type="Proteomes" id="UP001258994">
    <property type="component" value="Chromosome"/>
</dbReference>
<reference evidence="3" key="1">
    <citation type="submission" date="2023-09" db="EMBL/GenBank/DDBJ databases">
        <authorList>
            <person name="Li S."/>
            <person name="Li X."/>
            <person name="Zhang C."/>
            <person name="Zhao Z."/>
        </authorList>
    </citation>
    <scope>NUCLEOTIDE SEQUENCE [LARGE SCALE GENOMIC DNA]</scope>
    <source>
        <strain evidence="3">SQ149</strain>
    </source>
</reference>
<feature type="domain" description="Rhodanese" evidence="1">
    <location>
        <begin position="48"/>
        <end position="138"/>
    </location>
</feature>
<dbReference type="PANTHER" id="PTHR43031">
    <property type="entry name" value="FAD-DEPENDENT OXIDOREDUCTASE"/>
    <property type="match status" value="1"/>
</dbReference>
<evidence type="ECO:0000259" key="1">
    <source>
        <dbReference type="PROSITE" id="PS50206"/>
    </source>
</evidence>
<dbReference type="PANTHER" id="PTHR43031:SF1">
    <property type="entry name" value="PYRIDINE NUCLEOTIDE-DISULPHIDE OXIDOREDUCTASE"/>
    <property type="match status" value="1"/>
</dbReference>
<dbReference type="EMBL" id="CP134145">
    <property type="protein sequence ID" value="WNC71665.1"/>
    <property type="molecule type" value="Genomic_DNA"/>
</dbReference>
<proteinExistence type="predicted"/>
<dbReference type="InterPro" id="IPR050229">
    <property type="entry name" value="GlpE_sulfurtransferase"/>
</dbReference>
<evidence type="ECO:0000313" key="2">
    <source>
        <dbReference type="EMBL" id="WNC71665.1"/>
    </source>
</evidence>
<evidence type="ECO:0000313" key="3">
    <source>
        <dbReference type="Proteomes" id="UP001258994"/>
    </source>
</evidence>
<dbReference type="Gene3D" id="3.40.250.10">
    <property type="entry name" value="Rhodanese-like domain"/>
    <property type="match status" value="1"/>
</dbReference>
<dbReference type="InterPro" id="IPR001763">
    <property type="entry name" value="Rhodanese-like_dom"/>
</dbReference>
<accession>A0ABY9TSE3</accession>
<gene>
    <name evidence="2" type="ORF">RGQ13_16285</name>
</gene>
<keyword evidence="3" id="KW-1185">Reference proteome</keyword>
<dbReference type="SMART" id="SM00450">
    <property type="entry name" value="RHOD"/>
    <property type="match status" value="1"/>
</dbReference>
<dbReference type="CDD" id="cd00158">
    <property type="entry name" value="RHOD"/>
    <property type="match status" value="1"/>
</dbReference>